<reference evidence="1 2" key="1">
    <citation type="submission" date="2019-04" db="EMBL/GenBank/DDBJ databases">
        <authorList>
            <person name="Van Vliet M D."/>
        </authorList>
    </citation>
    <scope>NUCLEOTIDE SEQUENCE [LARGE SCALE GENOMIC DNA]</scope>
    <source>
        <strain evidence="1 2">F21</strain>
    </source>
</reference>
<dbReference type="Proteomes" id="UP000346198">
    <property type="component" value="Unassembled WGS sequence"/>
</dbReference>
<dbReference type="EMBL" id="CAAHFH010000002">
    <property type="protein sequence ID" value="VGO21724.1"/>
    <property type="molecule type" value="Genomic_DNA"/>
</dbReference>
<protein>
    <recommendedName>
        <fullName evidence="3">Right handed beta helix domain-containing protein</fullName>
    </recommendedName>
</protein>
<proteinExistence type="predicted"/>
<dbReference type="Gene3D" id="2.160.20.10">
    <property type="entry name" value="Single-stranded right-handed beta-helix, Pectin lyase-like"/>
    <property type="match status" value="1"/>
</dbReference>
<dbReference type="InterPro" id="IPR011050">
    <property type="entry name" value="Pectin_lyase_fold/virulence"/>
</dbReference>
<sequence>MRKTVWLAMVLTVLGWSAAVGRPYYLSSSEGDDLNPGTLQSPWKTLEKISGVSLRPGDAVFFKKGDRFDGHFVVNGSGSKGQPIVITSYGEGAKPVLTGEAGAEQGGDYREAVYVNNHDNLVFDGLEVNNERQSTRTGVRDVDAYGLHVHNSGTQVLKNFILRNMTFQNVYAVKPMNNPEDFDGLEVAGVRFFSARNQRAGNEKNIQNILVEDCFFTDIQRLGVHIKHGGAKEGVGNDAINRNANIIVRNNRFDHLGGTSVLPLRTYNCLIEKNIFDHPGASTDPRMPGRGSSVWTWRCINTVIQHNQCLSTRGYLDSHGIHIDHENVNTFVQYNYMEDCEGGFVEILGGNVNAVYRYNVSVNDGWRKNLKWKNSNHTIWINQVAAGKKIHLCENSYIYNNTVVMDKGYSTAIEINAKNTFIFNNIFYSGNGSAMGRQHVVMKSNGTLLYMRNNLFHGDVDRRFLELDESPVKGNPGFLGKGAGADRYQIGADSPALGQGVAKLGPPVPGAGKGVFKNVAAYPAVDFFGNPLGRPPCIGAFSFKK</sequence>
<organism evidence="1 2">
    <name type="scientific">Pontiella sulfatireligans</name>
    <dbReference type="NCBI Taxonomy" id="2750658"/>
    <lineage>
        <taxon>Bacteria</taxon>
        <taxon>Pseudomonadati</taxon>
        <taxon>Kiritimatiellota</taxon>
        <taxon>Kiritimatiellia</taxon>
        <taxon>Kiritimatiellales</taxon>
        <taxon>Pontiellaceae</taxon>
        <taxon>Pontiella</taxon>
    </lineage>
</organism>
<dbReference type="InterPro" id="IPR012334">
    <property type="entry name" value="Pectin_lyas_fold"/>
</dbReference>
<dbReference type="SUPFAM" id="SSF51126">
    <property type="entry name" value="Pectin lyase-like"/>
    <property type="match status" value="2"/>
</dbReference>
<accession>A0A6C2UR04</accession>
<dbReference type="RefSeq" id="WP_136063164.1">
    <property type="nucleotide sequence ID" value="NZ_CAAHFH010000002.1"/>
</dbReference>
<evidence type="ECO:0000313" key="1">
    <source>
        <dbReference type="EMBL" id="VGO21724.1"/>
    </source>
</evidence>
<dbReference type="AlphaFoldDB" id="A0A6C2UR04"/>
<evidence type="ECO:0000313" key="2">
    <source>
        <dbReference type="Proteomes" id="UP000346198"/>
    </source>
</evidence>
<evidence type="ECO:0008006" key="3">
    <source>
        <dbReference type="Google" id="ProtNLM"/>
    </source>
</evidence>
<gene>
    <name evidence="1" type="ORF">SCARR_03799</name>
</gene>
<keyword evidence="2" id="KW-1185">Reference proteome</keyword>
<name>A0A6C2UR04_9BACT</name>